<dbReference type="EMBL" id="JAMZDX010000008">
    <property type="protein sequence ID" value="MCP2313898.1"/>
    <property type="molecule type" value="Genomic_DNA"/>
</dbReference>
<evidence type="ECO:0000313" key="1">
    <source>
        <dbReference type="EMBL" id="MCP2313898.1"/>
    </source>
</evidence>
<organism evidence="1 2">
    <name type="scientific">Kitasatospora paracochleata</name>
    <dbReference type="NCBI Taxonomy" id="58354"/>
    <lineage>
        <taxon>Bacteria</taxon>
        <taxon>Bacillati</taxon>
        <taxon>Actinomycetota</taxon>
        <taxon>Actinomycetes</taxon>
        <taxon>Kitasatosporales</taxon>
        <taxon>Streptomycetaceae</taxon>
        <taxon>Kitasatospora</taxon>
    </lineage>
</organism>
<evidence type="ECO:0000313" key="2">
    <source>
        <dbReference type="Proteomes" id="UP001206483"/>
    </source>
</evidence>
<protein>
    <submittedName>
        <fullName evidence="1">Uncharacterized protein</fullName>
    </submittedName>
</protein>
<name>A0ABT1J8X6_9ACTN</name>
<sequence length="105" mass="11446">MSIPAMTTNATTACDNCGHRRWTLHVTVTTRSPAAGAVVVAVPAPPALELLVTCGTCAGWLDQKDPLHAAFYALLVDRFAQQQSVRPGRLHHLRRLLRRHTGARV</sequence>
<accession>A0ABT1J8X6</accession>
<proteinExistence type="predicted"/>
<gene>
    <name evidence="1" type="ORF">FHR36_007097</name>
</gene>
<comment type="caution">
    <text evidence="1">The sequence shown here is derived from an EMBL/GenBank/DDBJ whole genome shotgun (WGS) entry which is preliminary data.</text>
</comment>
<dbReference type="Proteomes" id="UP001206483">
    <property type="component" value="Unassembled WGS sequence"/>
</dbReference>
<reference evidence="1 2" key="1">
    <citation type="submission" date="2022-06" db="EMBL/GenBank/DDBJ databases">
        <title>Sequencing the genomes of 1000 actinobacteria strains.</title>
        <authorList>
            <person name="Klenk H.-P."/>
        </authorList>
    </citation>
    <scope>NUCLEOTIDE SEQUENCE [LARGE SCALE GENOMIC DNA]</scope>
    <source>
        <strain evidence="1 2">DSM 41656</strain>
    </source>
</reference>
<keyword evidence="2" id="KW-1185">Reference proteome</keyword>
<dbReference type="RefSeq" id="WP_253804183.1">
    <property type="nucleotide sequence ID" value="NZ_BAAAUB010000029.1"/>
</dbReference>